<evidence type="ECO:0000313" key="2">
    <source>
        <dbReference type="EMBL" id="KIE11007.1"/>
    </source>
</evidence>
<reference evidence="2" key="1">
    <citation type="journal article" date="2015" name="Genome Announc.">
        <title>Draft Genome Sequence of Tolypothrix boutellei Strain VB521301.</title>
        <authorList>
            <person name="Chandrababunaidu M.M."/>
            <person name="Singh D."/>
            <person name="Sen D."/>
            <person name="Bhan S."/>
            <person name="Das S."/>
            <person name="Gupta A."/>
            <person name="Adhikary S.P."/>
            <person name="Tripathy S."/>
        </authorList>
    </citation>
    <scope>NUCLEOTIDE SEQUENCE</scope>
    <source>
        <strain evidence="2">VB521301</strain>
    </source>
</reference>
<dbReference type="STRING" id="1479485.DA73_0221515"/>
<sequence length="93" mass="10578">MHDFAIQPKTLREAWEQGLQQGLTQVALNMLREGIDLALVTKLTGLPLEKVKNLLSDDNDNSQTLVKDFLELSESSLNKVWLTPEEDEAWKDL</sequence>
<name>A0A0C1N8Q0_9CYAN</name>
<organism evidence="2">
    <name type="scientific">Tolypothrix bouteillei VB521301</name>
    <dbReference type="NCBI Taxonomy" id="1479485"/>
    <lineage>
        <taxon>Bacteria</taxon>
        <taxon>Bacillati</taxon>
        <taxon>Cyanobacteriota</taxon>
        <taxon>Cyanophyceae</taxon>
        <taxon>Nostocales</taxon>
        <taxon>Tolypothrichaceae</taxon>
        <taxon>Tolypothrix</taxon>
    </lineage>
</organism>
<dbReference type="EMBL" id="JHEG02000048">
    <property type="protein sequence ID" value="KIE11007.1"/>
    <property type="molecule type" value="Genomic_DNA"/>
</dbReference>
<evidence type="ECO:0000313" key="1">
    <source>
        <dbReference type="EMBL" id="KAF3887053.1"/>
    </source>
</evidence>
<dbReference type="EMBL" id="JHEG04000001">
    <property type="protein sequence ID" value="KAF3887053.1"/>
    <property type="molecule type" value="Genomic_DNA"/>
</dbReference>
<accession>A0A0C1N8Q0</accession>
<dbReference type="RefSeq" id="WP_038083784.1">
    <property type="nucleotide sequence ID" value="NZ_JHEG04000001.1"/>
</dbReference>
<comment type="caution">
    <text evidence="2">The sequence shown here is derived from an EMBL/GenBank/DDBJ whole genome shotgun (WGS) entry which is preliminary data.</text>
</comment>
<dbReference type="OrthoDB" id="9813823at2"/>
<dbReference type="AlphaFoldDB" id="A0A0C1N8Q0"/>
<keyword evidence="3" id="KW-1185">Reference proteome</keyword>
<dbReference type="Proteomes" id="UP000029738">
    <property type="component" value="Unassembled WGS sequence"/>
</dbReference>
<gene>
    <name evidence="2" type="ORF">DA73_0221515</name>
    <name evidence="1" type="ORF">DA73_0400017335</name>
</gene>
<evidence type="ECO:0000313" key="3">
    <source>
        <dbReference type="Proteomes" id="UP000029738"/>
    </source>
</evidence>
<reference evidence="1" key="2">
    <citation type="submission" date="2019-11" db="EMBL/GenBank/DDBJ databases">
        <title>Improved Assembly of Tolypothrix boutellei genome.</title>
        <authorList>
            <person name="Sarangi A.N."/>
            <person name="Mukherjee M."/>
            <person name="Ghosh S."/>
            <person name="Singh D."/>
            <person name="Das A."/>
            <person name="Kant S."/>
            <person name="Prusty A."/>
            <person name="Tripathy S."/>
        </authorList>
    </citation>
    <scope>NUCLEOTIDE SEQUENCE</scope>
    <source>
        <strain evidence="1">VB521301</strain>
    </source>
</reference>
<proteinExistence type="predicted"/>
<protein>
    <submittedName>
        <fullName evidence="2">Uncharacterized protein</fullName>
    </submittedName>
</protein>